<dbReference type="GO" id="GO:0080031">
    <property type="term" value="F:methyl salicylate esterase activity"/>
    <property type="evidence" value="ECO:0000318"/>
    <property type="project" value="GO_Central"/>
</dbReference>
<dbReference type="GO" id="GO:0080032">
    <property type="term" value="F:methyl jasmonate esterase activity"/>
    <property type="evidence" value="ECO:0000318"/>
    <property type="project" value="GO_Central"/>
</dbReference>
<protein>
    <recommendedName>
        <fullName evidence="5">AB hydrolase-1 domain-containing protein</fullName>
    </recommendedName>
</protein>
<dbReference type="GO" id="GO:0009694">
    <property type="term" value="P:jasmonic acid metabolic process"/>
    <property type="evidence" value="ECO:0000318"/>
    <property type="project" value="GO_Central"/>
</dbReference>
<dbReference type="Gene3D" id="3.40.50.1820">
    <property type="entry name" value="alpha/beta hydrolase"/>
    <property type="match status" value="1"/>
</dbReference>
<dbReference type="InParanoid" id="A0A0R0KTG6"/>
<dbReference type="GO" id="GO:0080030">
    <property type="term" value="F:methyl indole-3-acetate esterase activity"/>
    <property type="evidence" value="ECO:0000318"/>
    <property type="project" value="GO_Central"/>
</dbReference>
<name>A0A0R0KTG6_SOYBN</name>
<reference evidence="2" key="3">
    <citation type="submission" date="2018-07" db="EMBL/GenBank/DDBJ databases">
        <title>WGS assembly of Glycine max.</title>
        <authorList>
            <person name="Schmutz J."/>
            <person name="Cannon S."/>
            <person name="Schlueter J."/>
            <person name="Ma J."/>
            <person name="Mitros T."/>
            <person name="Nelson W."/>
            <person name="Hyten D."/>
            <person name="Song Q."/>
            <person name="Thelen J."/>
            <person name="Cheng J."/>
            <person name="Xu D."/>
            <person name="Hellsten U."/>
            <person name="May G."/>
            <person name="Yu Y."/>
            <person name="Sakurai T."/>
            <person name="Umezawa T."/>
            <person name="Bhattacharyya M."/>
            <person name="Sandhu D."/>
            <person name="Valliyodan B."/>
            <person name="Lindquist E."/>
            <person name="Peto M."/>
            <person name="Grant D."/>
            <person name="Shu S."/>
            <person name="Goodstein D."/>
            <person name="Barry K."/>
            <person name="Futrell-Griggs M."/>
            <person name="Abernathy B."/>
            <person name="Du J."/>
            <person name="Tian Z."/>
            <person name="Zhu L."/>
            <person name="Gill N."/>
            <person name="Joshi T."/>
            <person name="Libault M."/>
            <person name="Sethuraman A."/>
            <person name="Zhang X."/>
            <person name="Shinozaki K."/>
            <person name="Nguyen H."/>
            <person name="Wing R."/>
            <person name="Cregan P."/>
            <person name="Specht J."/>
            <person name="Grimwood J."/>
            <person name="Rokhsar D."/>
            <person name="Stacey G."/>
            <person name="Shoemaker R."/>
            <person name="Jackson S."/>
        </authorList>
    </citation>
    <scope>NUCLEOTIDE SEQUENCE</scope>
    <source>
        <tissue evidence="2">Callus</tissue>
    </source>
</reference>
<accession>A0A0R0KTG6</accession>
<evidence type="ECO:0000313" key="3">
    <source>
        <dbReference type="EnsemblPlants" id="KRH70026"/>
    </source>
</evidence>
<dbReference type="AlphaFoldDB" id="A0A0R0KTG6"/>
<keyword evidence="4" id="KW-1185">Reference proteome</keyword>
<sequence>MDKYPKKVAVGVFLAAFAPDTEHQPSYVLEKDLELAKTLVRPSSLVVEDLSKQKNFSKEGYGSVPRAYIVCTKDIAIPLEYQLLMIKNTGFNDVLKIKGADHMPMNSKPRELFDSLEKIATKYA</sequence>
<evidence type="ECO:0000313" key="2">
    <source>
        <dbReference type="EMBL" id="KRH70026.1"/>
    </source>
</evidence>
<organism evidence="2">
    <name type="scientific">Glycine max</name>
    <name type="common">Soybean</name>
    <name type="synonym">Glycine hispida</name>
    <dbReference type="NCBI Taxonomy" id="3847"/>
    <lineage>
        <taxon>Eukaryota</taxon>
        <taxon>Viridiplantae</taxon>
        <taxon>Streptophyta</taxon>
        <taxon>Embryophyta</taxon>
        <taxon>Tracheophyta</taxon>
        <taxon>Spermatophyta</taxon>
        <taxon>Magnoliopsida</taxon>
        <taxon>eudicotyledons</taxon>
        <taxon>Gunneridae</taxon>
        <taxon>Pentapetalae</taxon>
        <taxon>rosids</taxon>
        <taxon>fabids</taxon>
        <taxon>Fabales</taxon>
        <taxon>Fabaceae</taxon>
        <taxon>Papilionoideae</taxon>
        <taxon>50 kb inversion clade</taxon>
        <taxon>NPAAA clade</taxon>
        <taxon>indigoferoid/millettioid clade</taxon>
        <taxon>Phaseoleae</taxon>
        <taxon>Glycine</taxon>
        <taxon>Glycine subgen. Soja</taxon>
    </lineage>
</organism>
<dbReference type="GO" id="GO:0009696">
    <property type="term" value="P:salicylic acid metabolic process"/>
    <property type="evidence" value="ECO:0000318"/>
    <property type="project" value="GO_Central"/>
</dbReference>
<dbReference type="PaxDb" id="3847-GLYMA02G07021.1"/>
<evidence type="ECO:0008006" key="5">
    <source>
        <dbReference type="Google" id="ProtNLM"/>
    </source>
</evidence>
<evidence type="ECO:0000313" key="4">
    <source>
        <dbReference type="Proteomes" id="UP000008827"/>
    </source>
</evidence>
<proteinExistence type="predicted"/>
<dbReference type="PANTHER" id="PTHR10992:SF1083">
    <property type="entry name" value="METHYLESTERASE 1"/>
    <property type="match status" value="1"/>
</dbReference>
<dbReference type="InterPro" id="IPR045889">
    <property type="entry name" value="MES/HNL"/>
</dbReference>
<dbReference type="InterPro" id="IPR029058">
    <property type="entry name" value="AB_hydrolase_fold"/>
</dbReference>
<dbReference type="SUPFAM" id="SSF53474">
    <property type="entry name" value="alpha/beta-Hydrolases"/>
    <property type="match status" value="1"/>
</dbReference>
<dbReference type="EnsemblPlants" id="KRH70026">
    <property type="protein sequence ID" value="KRH70026"/>
    <property type="gene ID" value="GLYMA_02G063200"/>
</dbReference>
<evidence type="ECO:0000256" key="1">
    <source>
        <dbReference type="ARBA" id="ARBA00022801"/>
    </source>
</evidence>
<reference evidence="3" key="2">
    <citation type="submission" date="2018-02" db="UniProtKB">
        <authorList>
            <consortium name="EnsemblPlants"/>
        </authorList>
    </citation>
    <scope>IDENTIFICATION</scope>
    <source>
        <strain evidence="3">Williams 82</strain>
    </source>
</reference>
<dbReference type="SMR" id="A0A0R0KTG6"/>
<dbReference type="Gramene" id="KRH70026">
    <property type="protein sequence ID" value="KRH70026"/>
    <property type="gene ID" value="GLYMA_02G063200"/>
</dbReference>
<dbReference type="PANTHER" id="PTHR10992">
    <property type="entry name" value="METHYLESTERASE FAMILY MEMBER"/>
    <property type="match status" value="1"/>
</dbReference>
<dbReference type="EMBL" id="CM000835">
    <property type="protein sequence ID" value="KRH70026.1"/>
    <property type="molecule type" value="Genomic_DNA"/>
</dbReference>
<dbReference type="Proteomes" id="UP000008827">
    <property type="component" value="Chromosome 2"/>
</dbReference>
<reference evidence="2 3" key="1">
    <citation type="journal article" date="2010" name="Nature">
        <title>Genome sequence of the palaeopolyploid soybean.</title>
        <authorList>
            <person name="Schmutz J."/>
            <person name="Cannon S.B."/>
            <person name="Schlueter J."/>
            <person name="Ma J."/>
            <person name="Mitros T."/>
            <person name="Nelson W."/>
            <person name="Hyten D.L."/>
            <person name="Song Q."/>
            <person name="Thelen J.J."/>
            <person name="Cheng J."/>
            <person name="Xu D."/>
            <person name="Hellsten U."/>
            <person name="May G.D."/>
            <person name="Yu Y."/>
            <person name="Sakurai T."/>
            <person name="Umezawa T."/>
            <person name="Bhattacharyya M.K."/>
            <person name="Sandhu D."/>
            <person name="Valliyodan B."/>
            <person name="Lindquist E."/>
            <person name="Peto M."/>
            <person name="Grant D."/>
            <person name="Shu S."/>
            <person name="Goodstein D."/>
            <person name="Barry K."/>
            <person name="Futrell-Griggs M."/>
            <person name="Abernathy B."/>
            <person name="Du J."/>
            <person name="Tian Z."/>
            <person name="Zhu L."/>
            <person name="Gill N."/>
            <person name="Joshi T."/>
            <person name="Libault M."/>
            <person name="Sethuraman A."/>
            <person name="Zhang X.-C."/>
            <person name="Shinozaki K."/>
            <person name="Nguyen H.T."/>
            <person name="Wing R.A."/>
            <person name="Cregan P."/>
            <person name="Specht J."/>
            <person name="Grimwood J."/>
            <person name="Rokhsar D."/>
            <person name="Stacey G."/>
            <person name="Shoemaker R.C."/>
            <person name="Jackson S.A."/>
        </authorList>
    </citation>
    <scope>NUCLEOTIDE SEQUENCE</scope>
    <source>
        <strain evidence="3">cv. Williams 82</strain>
        <tissue evidence="2">Callus</tissue>
    </source>
</reference>
<keyword evidence="1" id="KW-0378">Hydrolase</keyword>
<gene>
    <name evidence="2" type="ORF">GLYMA_02G063200</name>
</gene>
<dbReference type="OMA" id="LHIANKY"/>